<organism evidence="3 4">
    <name type="scientific">Bacteriovorax antarcticus</name>
    <dbReference type="NCBI Taxonomy" id="3088717"/>
    <lineage>
        <taxon>Bacteria</taxon>
        <taxon>Pseudomonadati</taxon>
        <taxon>Bdellovibrionota</taxon>
        <taxon>Bacteriovoracia</taxon>
        <taxon>Bacteriovoracales</taxon>
        <taxon>Bacteriovoracaceae</taxon>
        <taxon>Bacteriovorax</taxon>
    </lineage>
</organism>
<sequence length="494" mass="55646">MDVLHWLSQNHELATKGFIPGIIPTVFIPLTALTVALTSLASLVAGWFGIKLHTEGPKQFLEVLLKKRVLISMMIMNLLGWGIYKSYIYIDTLPSFIYTIEHYSNKNAHPSYEVYPDSRFRKHNYDNNITSSPISSLKLINETKISKGAFRSGVISGNSIFYGSDDGKIYEFDKKSLAIKRAFFIGTQVTTRPIIYKNRLFAGEGNHSTHHARIYSFNLSTGKFINAFNTAGHTEGQPLIENFQDKEVMFITGGNDGLYALDPMTMKELWHRKDGHLDATVSVQNGIIYSGTGVEKGTVRDRSYAIAYEFQTGKTIWKKELPLSNWMHPVITEKDVCFALGEIYVKSSIGLLHCLDKKSGNPHFSIPFDAPLTSKPLYLKKQDQEFIFLADINGNACGVNLNLKEKMWCHSTSQTPISNSMTSFEYAPQSGLLWYPSFNNGLFAIEPESGKILSHWVPSSTQSKWNENYASISVDGSNLYQMDIDGNLRMFQVN</sequence>
<dbReference type="InterPro" id="IPR018391">
    <property type="entry name" value="PQQ_b-propeller_rpt"/>
</dbReference>
<dbReference type="SUPFAM" id="SSF50998">
    <property type="entry name" value="Quinoprotein alcohol dehydrogenase-like"/>
    <property type="match status" value="1"/>
</dbReference>
<dbReference type="PANTHER" id="PTHR34512">
    <property type="entry name" value="CELL SURFACE PROTEIN"/>
    <property type="match status" value="1"/>
</dbReference>
<keyword evidence="1" id="KW-0472">Membrane</keyword>
<dbReference type="InterPro" id="IPR011047">
    <property type="entry name" value="Quinoprotein_ADH-like_sf"/>
</dbReference>
<dbReference type="Pfam" id="PF13360">
    <property type="entry name" value="PQQ_2"/>
    <property type="match status" value="1"/>
</dbReference>
<accession>A0ABU5VZJ6</accession>
<proteinExistence type="predicted"/>
<dbReference type="EMBL" id="JAYGJQ010000002">
    <property type="protein sequence ID" value="MEA9357440.1"/>
    <property type="molecule type" value="Genomic_DNA"/>
</dbReference>
<dbReference type="PANTHER" id="PTHR34512:SF30">
    <property type="entry name" value="OUTER MEMBRANE PROTEIN ASSEMBLY FACTOR BAMB"/>
    <property type="match status" value="1"/>
</dbReference>
<feature type="transmembrane region" description="Helical" evidence="1">
    <location>
        <begin position="69"/>
        <end position="90"/>
    </location>
</feature>
<dbReference type="RefSeq" id="WP_323577451.1">
    <property type="nucleotide sequence ID" value="NZ_JAYGJQ010000002.1"/>
</dbReference>
<feature type="transmembrane region" description="Helical" evidence="1">
    <location>
        <begin position="26"/>
        <end position="48"/>
    </location>
</feature>
<evidence type="ECO:0000259" key="2">
    <source>
        <dbReference type="Pfam" id="PF13360"/>
    </source>
</evidence>
<feature type="domain" description="Pyrrolo-quinoline quinone repeat" evidence="2">
    <location>
        <begin position="306"/>
        <end position="457"/>
    </location>
</feature>
<evidence type="ECO:0000256" key="1">
    <source>
        <dbReference type="SAM" id="Phobius"/>
    </source>
</evidence>
<evidence type="ECO:0000313" key="3">
    <source>
        <dbReference type="EMBL" id="MEA9357440.1"/>
    </source>
</evidence>
<protein>
    <submittedName>
        <fullName evidence="3">PQQ-binding-like beta-propeller repeat protein</fullName>
    </submittedName>
</protein>
<gene>
    <name evidence="3" type="ORF">SHI21_14530</name>
</gene>
<reference evidence="3 4" key="1">
    <citation type="submission" date="2023-11" db="EMBL/GenBank/DDBJ databases">
        <title>A Novel Polar Bacteriovorax (B. antarcticus) Isolated from the Biocrust in Antarctica.</title>
        <authorList>
            <person name="Mun W."/>
            <person name="Choi S.Y."/>
            <person name="Mitchell R.J."/>
        </authorList>
    </citation>
    <scope>NUCLEOTIDE SEQUENCE [LARGE SCALE GENOMIC DNA]</scope>
    <source>
        <strain evidence="3 4">PP10</strain>
    </source>
</reference>
<dbReference type="InterPro" id="IPR002372">
    <property type="entry name" value="PQQ_rpt_dom"/>
</dbReference>
<name>A0ABU5VZJ6_9BACT</name>
<keyword evidence="1" id="KW-1133">Transmembrane helix</keyword>
<keyword evidence="4" id="KW-1185">Reference proteome</keyword>
<dbReference type="Gene3D" id="2.130.10.10">
    <property type="entry name" value="YVTN repeat-like/Quinoprotein amine dehydrogenase"/>
    <property type="match status" value="2"/>
</dbReference>
<dbReference type="Proteomes" id="UP001302274">
    <property type="component" value="Unassembled WGS sequence"/>
</dbReference>
<dbReference type="SMART" id="SM00564">
    <property type="entry name" value="PQQ"/>
    <property type="match status" value="3"/>
</dbReference>
<evidence type="ECO:0000313" key="4">
    <source>
        <dbReference type="Proteomes" id="UP001302274"/>
    </source>
</evidence>
<comment type="caution">
    <text evidence="3">The sequence shown here is derived from an EMBL/GenBank/DDBJ whole genome shotgun (WGS) entry which is preliminary data.</text>
</comment>
<dbReference type="InterPro" id="IPR015943">
    <property type="entry name" value="WD40/YVTN_repeat-like_dom_sf"/>
</dbReference>
<keyword evidence="1" id="KW-0812">Transmembrane</keyword>